<feature type="transmembrane region" description="Helical" evidence="15">
    <location>
        <begin position="520"/>
        <end position="545"/>
    </location>
</feature>
<dbReference type="Pfam" id="PF09815">
    <property type="entry name" value="XK-related"/>
    <property type="match status" value="1"/>
</dbReference>
<dbReference type="Pfam" id="PF19272">
    <property type="entry name" value="ASMase_C"/>
    <property type="match status" value="1"/>
</dbReference>
<accession>L8YC68</accession>
<dbReference type="EMBL" id="KB364441">
    <property type="protein sequence ID" value="ELV12550.1"/>
    <property type="molecule type" value="Genomic_DNA"/>
</dbReference>
<keyword evidence="7 15" id="KW-0812">Transmembrane</keyword>
<keyword evidence="12 15" id="KW-1133">Transmembrane helix</keyword>
<feature type="transmembrane region" description="Helical" evidence="15">
    <location>
        <begin position="668"/>
        <end position="689"/>
    </location>
</feature>
<evidence type="ECO:0000313" key="19">
    <source>
        <dbReference type="Proteomes" id="UP000011518"/>
    </source>
</evidence>
<evidence type="ECO:0000256" key="14">
    <source>
        <dbReference type="ARBA" id="ARBA00023180"/>
    </source>
</evidence>
<keyword evidence="8" id="KW-0479">Metal-binding</keyword>
<proteinExistence type="inferred from homology"/>
<dbReference type="GO" id="GO:0008081">
    <property type="term" value="F:phosphoric diester hydrolase activity"/>
    <property type="evidence" value="ECO:0007669"/>
    <property type="project" value="TreeGrafter"/>
</dbReference>
<keyword evidence="13 15" id="KW-0472">Membrane</keyword>
<feature type="transmembrane region" description="Helical" evidence="15">
    <location>
        <begin position="766"/>
        <end position="783"/>
    </location>
</feature>
<evidence type="ECO:0000256" key="6">
    <source>
        <dbReference type="ARBA" id="ARBA00022525"/>
    </source>
</evidence>
<dbReference type="InParanoid" id="L8YC68"/>
<keyword evidence="19" id="KW-1185">Reference proteome</keyword>
<feature type="transmembrane region" description="Helical" evidence="15">
    <location>
        <begin position="795"/>
        <end position="814"/>
    </location>
</feature>
<evidence type="ECO:0000313" key="18">
    <source>
        <dbReference type="EMBL" id="ELV12550.1"/>
    </source>
</evidence>
<dbReference type="InterPro" id="IPR018629">
    <property type="entry name" value="XK-rel"/>
</dbReference>
<comment type="similarity">
    <text evidence="4">Belongs to the acid sphingomyelinase family.</text>
</comment>
<reference evidence="19" key="1">
    <citation type="submission" date="2012-07" db="EMBL/GenBank/DDBJ databases">
        <title>Genome of the Chinese tree shrew, a rising model animal genetically related to primates.</title>
        <authorList>
            <person name="Zhang G."/>
            <person name="Fan Y."/>
            <person name="Yao Y."/>
            <person name="Huang Z."/>
        </authorList>
    </citation>
    <scope>NUCLEOTIDE SEQUENCE [LARGE SCALE GENOMIC DNA]</scope>
</reference>
<gene>
    <name evidence="18" type="ORF">TREES_T100001267</name>
</gene>
<dbReference type="Gene3D" id="3.60.21.10">
    <property type="match status" value="1"/>
</dbReference>
<evidence type="ECO:0000256" key="15">
    <source>
        <dbReference type="RuleBase" id="RU910716"/>
    </source>
</evidence>
<comment type="similarity">
    <text evidence="5 15">Belongs to the XK family.</text>
</comment>
<evidence type="ECO:0000256" key="3">
    <source>
        <dbReference type="ARBA" id="ARBA00004613"/>
    </source>
</evidence>
<evidence type="ECO:0000256" key="11">
    <source>
        <dbReference type="ARBA" id="ARBA00022833"/>
    </source>
</evidence>
<evidence type="ECO:0000256" key="2">
    <source>
        <dbReference type="ARBA" id="ARBA00004141"/>
    </source>
</evidence>
<evidence type="ECO:0000256" key="13">
    <source>
        <dbReference type="ARBA" id="ARBA00023136"/>
    </source>
</evidence>
<feature type="transmembrane region" description="Helical" evidence="15">
    <location>
        <begin position="736"/>
        <end position="754"/>
    </location>
</feature>
<keyword evidence="14" id="KW-0325">Glycoprotein</keyword>
<keyword evidence="10" id="KW-0378">Hydrolase</keyword>
<evidence type="ECO:0000256" key="4">
    <source>
        <dbReference type="ARBA" id="ARBA00008234"/>
    </source>
</evidence>
<evidence type="ECO:0000256" key="8">
    <source>
        <dbReference type="ARBA" id="ARBA00022723"/>
    </source>
</evidence>
<evidence type="ECO:0000256" key="9">
    <source>
        <dbReference type="ARBA" id="ARBA00022729"/>
    </source>
</evidence>
<evidence type="ECO:0000259" key="16">
    <source>
        <dbReference type="Pfam" id="PF00149"/>
    </source>
</evidence>
<dbReference type="InterPro" id="IPR004843">
    <property type="entry name" value="Calcineurin-like_PHP"/>
</dbReference>
<dbReference type="GO" id="GO:0005886">
    <property type="term" value="C:plasma membrane"/>
    <property type="evidence" value="ECO:0007669"/>
    <property type="project" value="UniProtKB-ARBA"/>
</dbReference>
<comment type="subcellular location">
    <subcellularLocation>
        <location evidence="2 15">Membrane</location>
        <topology evidence="2 15">Multi-pass membrane protein</topology>
    </subcellularLocation>
    <subcellularLocation>
        <location evidence="3">Secreted</location>
    </subcellularLocation>
</comment>
<dbReference type="InterPro" id="IPR045473">
    <property type="entry name" value="ASM_C"/>
</dbReference>
<dbReference type="PANTHER" id="PTHR10340:SF25">
    <property type="entry name" value="ACID SPHINGOMYELINASE-LIKE PHOSPHODIESTERASE 3B"/>
    <property type="match status" value="1"/>
</dbReference>
<dbReference type="CDD" id="cd00842">
    <property type="entry name" value="MPP_ASMase"/>
    <property type="match status" value="1"/>
</dbReference>
<comment type="cofactor">
    <cofactor evidence="1">
        <name>Zn(2+)</name>
        <dbReference type="ChEBI" id="CHEBI:29105"/>
    </cofactor>
</comment>
<dbReference type="FunFam" id="3.60.21.10:FF:000143">
    <property type="entry name" value="Acid sphingomyelinase-like phosphodiesterase"/>
    <property type="match status" value="1"/>
</dbReference>
<feature type="domain" description="Sphingomyelin phosphodiesterase C-terminal" evidence="17">
    <location>
        <begin position="296"/>
        <end position="433"/>
    </location>
</feature>
<feature type="transmembrane region" description="Helical" evidence="15">
    <location>
        <begin position="444"/>
        <end position="463"/>
    </location>
</feature>
<feature type="non-terminal residue" evidence="18">
    <location>
        <position position="1"/>
    </location>
</feature>
<keyword evidence="9" id="KW-0732">Signal</keyword>
<keyword evidence="11" id="KW-0862">Zinc</keyword>
<dbReference type="Proteomes" id="UP000011518">
    <property type="component" value="Unassembled WGS sequence"/>
</dbReference>
<keyword evidence="6" id="KW-0964">Secreted</keyword>
<protein>
    <recommendedName>
        <fullName evidence="15">XK-related protein</fullName>
    </recommendedName>
</protein>
<evidence type="ECO:0000256" key="1">
    <source>
        <dbReference type="ARBA" id="ARBA00001947"/>
    </source>
</evidence>
<dbReference type="InterPro" id="IPR029052">
    <property type="entry name" value="Metallo-depent_PP-like"/>
</dbReference>
<evidence type="ECO:0000256" key="7">
    <source>
        <dbReference type="ARBA" id="ARBA00022692"/>
    </source>
</evidence>
<dbReference type="STRING" id="246437.L8YC68"/>
<dbReference type="FunCoup" id="L8YC68">
    <property type="interactions" value="204"/>
</dbReference>
<dbReference type="eggNOG" id="KOG3770">
    <property type="taxonomic scope" value="Eukaryota"/>
</dbReference>
<feature type="domain" description="Calcineurin-like phosphoesterase" evidence="16">
    <location>
        <begin position="3"/>
        <end position="283"/>
    </location>
</feature>
<dbReference type="SUPFAM" id="SSF56300">
    <property type="entry name" value="Metallo-dependent phosphatases"/>
    <property type="match status" value="1"/>
</dbReference>
<feature type="transmembrane region" description="Helical" evidence="15">
    <location>
        <begin position="638"/>
        <end position="656"/>
    </location>
</feature>
<evidence type="ECO:0000259" key="17">
    <source>
        <dbReference type="Pfam" id="PF19272"/>
    </source>
</evidence>
<dbReference type="GO" id="GO:0046872">
    <property type="term" value="F:metal ion binding"/>
    <property type="evidence" value="ECO:0007669"/>
    <property type="project" value="UniProtKB-KW"/>
</dbReference>
<dbReference type="GO" id="GO:0005615">
    <property type="term" value="C:extracellular space"/>
    <property type="evidence" value="ECO:0007669"/>
    <property type="project" value="TreeGrafter"/>
</dbReference>
<evidence type="ECO:0000256" key="12">
    <source>
        <dbReference type="ARBA" id="ARBA00022989"/>
    </source>
</evidence>
<dbReference type="AlphaFoldDB" id="L8YC68"/>
<evidence type="ECO:0000256" key="10">
    <source>
        <dbReference type="ARBA" id="ARBA00022801"/>
    </source>
</evidence>
<evidence type="ECO:0000256" key="5">
    <source>
        <dbReference type="ARBA" id="ARBA00008789"/>
    </source>
</evidence>
<organism evidence="18 19">
    <name type="scientific">Tupaia chinensis</name>
    <name type="common">Chinese tree shrew</name>
    <name type="synonym">Tupaia belangeri chinensis</name>
    <dbReference type="NCBI Taxonomy" id="246437"/>
    <lineage>
        <taxon>Eukaryota</taxon>
        <taxon>Metazoa</taxon>
        <taxon>Chordata</taxon>
        <taxon>Craniata</taxon>
        <taxon>Vertebrata</taxon>
        <taxon>Euteleostomi</taxon>
        <taxon>Mammalia</taxon>
        <taxon>Eutheria</taxon>
        <taxon>Euarchontoglires</taxon>
        <taxon>Scandentia</taxon>
        <taxon>Tupaiidae</taxon>
        <taxon>Tupaia</taxon>
    </lineage>
</organism>
<sequence length="876" mass="96846">PGKFWHISDLHLDPDYQVSEDPLQVCPSAGSQPVPSAGPWGDYLCDSPWVLINSSIHAMKELEPEPDFILWTGASQWLVRLGRAACPSGPVVFCRDDTPHVPDERLGEAAVLEIVGRVTRLIREVFPDTKVYAALGNHDFHPKNQFPAGSSDIYTRVAELWSPWLSNESMALFKEGAFYTEQLPGLGRAGRVLVLNTNLHYSANAQTAGMADPGGQLEWLDGVLTQAAHAGEKVYISGHVPPGFFEKTRNKAWFREDLNEQYLQLVRKHHQVIAGQFFGHHHTDSFRLFYDQAGAPISAMFLTPGVSPWKTTLPGVANGANNPGIRVFEYDRATLSLQDMVTYFMNLSQANAQGTPRWELEYRLTQAYGVRDASARSMHEALGRITGNRDALQRYFVYNSVGYDAGACDERCRTEHVCAMRHVAFAAYYACLGSTDPASRPAPAPWLLLLLLLLALQAVLVRCPDGVAAASRAPSAPRSPRTAGLCGETCRRGVLGTAAFLLDLGAERWAAGQYALGGRYLWAALALALLGLASAALQLFSWLWLRADPAGLHPWQPPGRCLALLHLLQLGFLYRCMQALRQGLLVWQQEAPSEFDLAYADFLSLDVSMLRLFETFLETTPQLTLVLAIILHTGRAECYQWVGVGTSLVGIAWALLDYHRALRTCLPARPLLGLGSSVVYFLWNLLLLWPRVAAVALFSALFPRVVALHFLGLWLVLLSWVWLQGTDFMPDPRSEWLYRATVATILYFSWFNVAEGRTRGRATIHLAFLLSDSALLAATWATQDAGLSTGVSAQVWLPMGGACFLLGLALRLAYYHWLHPHCRPESDCVDGARSLPAPGRAQLPQNRRLAHLARRFFLTAKEEAALLETGEANGVL</sequence>
<dbReference type="PANTHER" id="PTHR10340">
    <property type="entry name" value="SPHINGOMYELIN PHOSPHODIESTERASE"/>
    <property type="match status" value="1"/>
</dbReference>
<feature type="transmembrane region" description="Helical" evidence="15">
    <location>
        <begin position="701"/>
        <end position="724"/>
    </location>
</feature>
<reference evidence="19" key="2">
    <citation type="journal article" date="2013" name="Nat. Commun.">
        <title>Genome of the Chinese tree shrew.</title>
        <authorList>
            <person name="Fan Y."/>
            <person name="Huang Z.Y."/>
            <person name="Cao C.C."/>
            <person name="Chen C.S."/>
            <person name="Chen Y.X."/>
            <person name="Fan D.D."/>
            <person name="He J."/>
            <person name="Hou H.L."/>
            <person name="Hu L."/>
            <person name="Hu X.T."/>
            <person name="Jiang X.T."/>
            <person name="Lai R."/>
            <person name="Lang Y.S."/>
            <person name="Liang B."/>
            <person name="Liao S.G."/>
            <person name="Mu D."/>
            <person name="Ma Y.Y."/>
            <person name="Niu Y.Y."/>
            <person name="Sun X.Q."/>
            <person name="Xia J.Q."/>
            <person name="Xiao J."/>
            <person name="Xiong Z.Q."/>
            <person name="Xu L."/>
            <person name="Yang L."/>
            <person name="Zhang Y."/>
            <person name="Zhao W."/>
            <person name="Zhao X.D."/>
            <person name="Zheng Y.T."/>
            <person name="Zhou J.M."/>
            <person name="Zhu Y.B."/>
            <person name="Zhang G.J."/>
            <person name="Wang J."/>
            <person name="Yao Y.G."/>
        </authorList>
    </citation>
    <scope>NUCLEOTIDE SEQUENCE [LARGE SCALE GENOMIC DNA]</scope>
</reference>
<name>L8YC68_TUPCH</name>
<dbReference type="Pfam" id="PF00149">
    <property type="entry name" value="Metallophos"/>
    <property type="match status" value="1"/>
</dbReference>
<dbReference type="InterPro" id="IPR041805">
    <property type="entry name" value="ASMase/PPN1_MPP"/>
</dbReference>